<dbReference type="AlphaFoldDB" id="A0A8J5LWP0"/>
<accession>A0A8J5LWP0</accession>
<evidence type="ECO:0000313" key="3">
    <source>
        <dbReference type="Proteomes" id="UP000734854"/>
    </source>
</evidence>
<comment type="caution">
    <text evidence="2">The sequence shown here is derived from an EMBL/GenBank/DDBJ whole genome shotgun (WGS) entry which is preliminary data.</text>
</comment>
<feature type="chain" id="PRO_5035255461" evidence="1">
    <location>
        <begin position="28"/>
        <end position="71"/>
    </location>
</feature>
<name>A0A8J5LWP0_ZINOF</name>
<proteinExistence type="predicted"/>
<evidence type="ECO:0000313" key="2">
    <source>
        <dbReference type="EMBL" id="KAG6525751.1"/>
    </source>
</evidence>
<feature type="signal peptide" evidence="1">
    <location>
        <begin position="1"/>
        <end position="27"/>
    </location>
</feature>
<evidence type="ECO:0000256" key="1">
    <source>
        <dbReference type="SAM" id="SignalP"/>
    </source>
</evidence>
<dbReference type="Proteomes" id="UP000734854">
    <property type="component" value="Unassembled WGS sequence"/>
</dbReference>
<reference evidence="2 3" key="1">
    <citation type="submission" date="2020-08" db="EMBL/GenBank/DDBJ databases">
        <title>Plant Genome Project.</title>
        <authorList>
            <person name="Zhang R.-G."/>
        </authorList>
    </citation>
    <scope>NUCLEOTIDE SEQUENCE [LARGE SCALE GENOMIC DNA]</scope>
    <source>
        <tissue evidence="2">Rhizome</tissue>
    </source>
</reference>
<dbReference type="EMBL" id="JACMSC010000004">
    <property type="protein sequence ID" value="KAG6525751.1"/>
    <property type="molecule type" value="Genomic_DNA"/>
</dbReference>
<keyword evidence="3" id="KW-1185">Reference proteome</keyword>
<keyword evidence="1" id="KW-0732">Signal</keyword>
<organism evidence="2 3">
    <name type="scientific">Zingiber officinale</name>
    <name type="common">Ginger</name>
    <name type="synonym">Amomum zingiber</name>
    <dbReference type="NCBI Taxonomy" id="94328"/>
    <lineage>
        <taxon>Eukaryota</taxon>
        <taxon>Viridiplantae</taxon>
        <taxon>Streptophyta</taxon>
        <taxon>Embryophyta</taxon>
        <taxon>Tracheophyta</taxon>
        <taxon>Spermatophyta</taxon>
        <taxon>Magnoliopsida</taxon>
        <taxon>Liliopsida</taxon>
        <taxon>Zingiberales</taxon>
        <taxon>Zingiberaceae</taxon>
        <taxon>Zingiber</taxon>
    </lineage>
</organism>
<sequence length="71" mass="8323">MMIVFFMMPLVDQLVLKFLKLYYLVDAGYCNSSGFLAPYHGHSTVDVHNQEINDVEYGRGKNKRFWTKEES</sequence>
<protein>
    <submittedName>
        <fullName evidence="2">Uncharacterized protein</fullName>
    </submittedName>
</protein>
<gene>
    <name evidence="2" type="ORF">ZIOFF_015718</name>
</gene>